<proteinExistence type="predicted"/>
<accession>A0A1H9ARY7</accession>
<evidence type="ECO:0008006" key="4">
    <source>
        <dbReference type="Google" id="ProtNLM"/>
    </source>
</evidence>
<dbReference type="RefSeq" id="WP_074640454.1">
    <property type="nucleotide sequence ID" value="NZ_AP025286.1"/>
</dbReference>
<feature type="signal peptide" evidence="1">
    <location>
        <begin position="1"/>
        <end position="23"/>
    </location>
</feature>
<evidence type="ECO:0000313" key="2">
    <source>
        <dbReference type="EMBL" id="SEP79227.1"/>
    </source>
</evidence>
<dbReference type="AlphaFoldDB" id="A0A1H9ARY7"/>
<dbReference type="EMBL" id="FOFU01000001">
    <property type="protein sequence ID" value="SEP79227.1"/>
    <property type="molecule type" value="Genomic_DNA"/>
</dbReference>
<keyword evidence="3" id="KW-1185">Reference proteome</keyword>
<organism evidence="2 3">
    <name type="scientific">Treponema bryantii</name>
    <dbReference type="NCBI Taxonomy" id="163"/>
    <lineage>
        <taxon>Bacteria</taxon>
        <taxon>Pseudomonadati</taxon>
        <taxon>Spirochaetota</taxon>
        <taxon>Spirochaetia</taxon>
        <taxon>Spirochaetales</taxon>
        <taxon>Treponemataceae</taxon>
        <taxon>Treponema</taxon>
    </lineage>
</organism>
<name>A0A1H9ARY7_9SPIR</name>
<reference evidence="2 3" key="1">
    <citation type="submission" date="2016-10" db="EMBL/GenBank/DDBJ databases">
        <authorList>
            <person name="de Groot N.N."/>
        </authorList>
    </citation>
    <scope>NUCLEOTIDE SEQUENCE [LARGE SCALE GENOMIC DNA]</scope>
    <source>
        <strain evidence="2 3">B25</strain>
    </source>
</reference>
<dbReference type="STRING" id="163.SAMN04487775_102357"/>
<evidence type="ECO:0000313" key="3">
    <source>
        <dbReference type="Proteomes" id="UP000182360"/>
    </source>
</evidence>
<gene>
    <name evidence="2" type="ORF">SAMN04487977_101438</name>
</gene>
<feature type="chain" id="PRO_5010340187" description="DUF4878 domain-containing protein" evidence="1">
    <location>
        <begin position="24"/>
        <end position="327"/>
    </location>
</feature>
<protein>
    <recommendedName>
        <fullName evidence="4">DUF4878 domain-containing protein</fullName>
    </recommendedName>
</protein>
<dbReference type="eggNOG" id="ENOG50340W9">
    <property type="taxonomic scope" value="Bacteria"/>
</dbReference>
<keyword evidence="1" id="KW-0732">Signal</keyword>
<dbReference type="Proteomes" id="UP000182360">
    <property type="component" value="Unassembled WGS sequence"/>
</dbReference>
<sequence>MKIRKLFSIISVLFVIGQVALFAEDERTVQDYSNAAVSIKYYNRSVYYPGNADEAPIFVHITIKNNGSETLRFKLADDRSFSMDFNAYTVKNSRLEQTENIIEKRTTNQTVYFRELALEQGEEYSFVENVKNFIKVEEPSVYYLELFFYPELYKSKYLTLKSNRLTLEVRPSPSAASSNFVAVKNESVELLKPENISPDKVVEQTIIARQKSLWDQYFLYMDVESLIQRNPSLKKKYITVSAEERSRMIQAFKGDLMQARIENDIVAVPESFQIEKTTYSPTEGSVTVIEWFKYPNFSEKKRYTYKVKQHEGIWKIYDYTVVNLGTE</sequence>
<dbReference type="OrthoDB" id="350959at2"/>
<evidence type="ECO:0000256" key="1">
    <source>
        <dbReference type="SAM" id="SignalP"/>
    </source>
</evidence>